<dbReference type="PANTHER" id="PTHR43155">
    <property type="entry name" value="CYCLIC DI-GMP PHOSPHODIESTERASE PA4108-RELATED"/>
    <property type="match status" value="1"/>
</dbReference>
<dbReference type="Proteomes" id="UP000032427">
    <property type="component" value="Chromosome 2"/>
</dbReference>
<evidence type="ECO:0000256" key="1">
    <source>
        <dbReference type="SAM" id="Phobius"/>
    </source>
</evidence>
<keyword evidence="1" id="KW-0812">Transmembrane</keyword>
<dbReference type="PATRIC" id="fig|80852.17.peg.3149"/>
<dbReference type="GO" id="GO:0008081">
    <property type="term" value="F:phosphoric diester hydrolase activity"/>
    <property type="evidence" value="ECO:0007669"/>
    <property type="project" value="UniProtKB-ARBA"/>
</dbReference>
<sequence length="1056" mass="120983">MKHRVNAFGARLISIRFTVGGLFILATLLTAFIAISFQCYFSKKIAKESTLSQYAEMSQTVRRFIQNIDDDAIATTSLLAKIGGKGNFDLVSNETEVLQIFSEAMRHHSNFYSIYIADPEDNFFQLLNLESSSIVRKNINATPEDRWVVIKVFTKDDQRIKHQYYFKDDFTLRLKKEAMSNYYPTKRPWYSTAGHKKPFKTEPYLFHHIKTPGQTYSIHIPNSDKVLGLDIVLSSISDALSNSSLGKAEETQKEAFIYKSTGEAIASNRAQRLDSQMTEISLMKLTAGEKQLINETRALKVSNQADWGPVDYMASGKPQGFAIDLLNIISSMTGLKFNYINGFSWLELVEKYNEGEIDVLHSVVATKERSRTQILSQPLYELPFTILSKDNQPKIQHIDELSNKKIGILAGWGIIKTLEDRYPNMKVIPYPSIKDSLNAVVNGEVDAAIETGLIAEYIMKQYFIKGLQLQDNVKGFYDKNVPMFHIMMKKKDAAIINLMNKAIANISEEQKQQLIEKWHNVSDKKGSDEDNVVPYLPLIDLAKTPELQNHLIQRRVNGQEKYFFVSELNKGEWFSVVIPRELVFDQVNQKIYYSIAVTILLMAMLSPLAWIFSSPIVNPISLLEAQTLKIKARDYDNVQQVDTRIKEVWELSLSMVLMAQDLKKYEKAQEEFVEAFIQLIAQAIDDKSPYTAGHCNRVPELGMLLASAAEESTSEAFKSFKFKNDDERREFRIAAWLHDCGKITTPEHIVDKGTKLEANYNRIHEVRMRFEVLWRDAEIKYLKALSINPNDKAKLKIKLESTQNELQDDFLFVAAANVGSECMSDDKIARIHQIAEKKWDRYFDDKVGLSPLEDLSVVRDNETLPVQEYLLSDKSNHIINRERDFMIDPKFGIKMEVPECLYNLGEIYNLTIKRGTLTPEDRFKINEHMISTIKMLESLPFPQELARVPRYASTHHETLKGTGYPRKLMAKDLSIPERILVLSDIFEALTAADRPYKKAKTISLALKIIRNMVLDDHVDKEVFNLFLQSGVYLVYAETYLQSEQIDEVDIAALMID</sequence>
<dbReference type="CDD" id="cd00077">
    <property type="entry name" value="HDc"/>
    <property type="match status" value="1"/>
</dbReference>
<accession>A0A090I5Z2</accession>
<dbReference type="Gene3D" id="1.10.3210.10">
    <property type="entry name" value="Hypothetical protein af1432"/>
    <property type="match status" value="2"/>
</dbReference>
<dbReference type="EMBL" id="LN554847">
    <property type="protein sequence ID" value="CED57035.1"/>
    <property type="molecule type" value="Genomic_DNA"/>
</dbReference>
<name>A0A090I5Z2_9GAMM</name>
<dbReference type="Pfam" id="PF13487">
    <property type="entry name" value="HD_5"/>
    <property type="match status" value="1"/>
</dbReference>
<organism evidence="3 4">
    <name type="scientific">Aliivibrio wodanis</name>
    <dbReference type="NCBI Taxonomy" id="80852"/>
    <lineage>
        <taxon>Bacteria</taxon>
        <taxon>Pseudomonadati</taxon>
        <taxon>Pseudomonadota</taxon>
        <taxon>Gammaproteobacteria</taxon>
        <taxon>Vibrionales</taxon>
        <taxon>Vibrionaceae</taxon>
        <taxon>Aliivibrio</taxon>
    </lineage>
</organism>
<evidence type="ECO:0000259" key="2">
    <source>
        <dbReference type="PROSITE" id="PS51832"/>
    </source>
</evidence>
<dbReference type="Gene3D" id="3.30.450.20">
    <property type="entry name" value="PAS domain"/>
    <property type="match status" value="1"/>
</dbReference>
<protein>
    <submittedName>
        <fullName evidence="3">Transporter, extracellular solute-binding proteins, family 3</fullName>
    </submittedName>
</protein>
<proteinExistence type="predicted"/>
<dbReference type="PROSITE" id="PS51832">
    <property type="entry name" value="HD_GYP"/>
    <property type="match status" value="1"/>
</dbReference>
<keyword evidence="4" id="KW-1185">Reference proteome</keyword>
<keyword evidence="1" id="KW-0472">Membrane</keyword>
<evidence type="ECO:0000313" key="3">
    <source>
        <dbReference type="EMBL" id="CED57035.1"/>
    </source>
</evidence>
<dbReference type="STRING" id="80852.AWOD_II_0389"/>
<gene>
    <name evidence="3" type="ORF">AWOD_II_0389</name>
</gene>
<dbReference type="CDD" id="cd01007">
    <property type="entry name" value="PBP2_BvgS_HisK_like"/>
    <property type="match status" value="1"/>
</dbReference>
<dbReference type="Gene3D" id="6.10.340.10">
    <property type="match status" value="1"/>
</dbReference>
<reference evidence="4" key="1">
    <citation type="submission" date="2014-09" db="EMBL/GenBank/DDBJ databases">
        <authorList>
            <person name="Hjerde E."/>
        </authorList>
    </citation>
    <scope>NUCLEOTIDE SEQUENCE [LARGE SCALE GENOMIC DNA]</scope>
    <source>
        <strain evidence="4">06/09/139</strain>
    </source>
</reference>
<dbReference type="SUPFAM" id="SSF109604">
    <property type="entry name" value="HD-domain/PDEase-like"/>
    <property type="match status" value="2"/>
</dbReference>
<dbReference type="GeneID" id="28542638"/>
<dbReference type="InterPro" id="IPR003607">
    <property type="entry name" value="HD/PDEase_dom"/>
</dbReference>
<dbReference type="InterPro" id="IPR037522">
    <property type="entry name" value="HD_GYP_dom"/>
</dbReference>
<evidence type="ECO:0000313" key="4">
    <source>
        <dbReference type="Proteomes" id="UP000032427"/>
    </source>
</evidence>
<keyword evidence="1" id="KW-1133">Transmembrane helix</keyword>
<dbReference type="PANTHER" id="PTHR43155:SF2">
    <property type="entry name" value="CYCLIC DI-GMP PHOSPHODIESTERASE PA4108"/>
    <property type="match status" value="1"/>
</dbReference>
<dbReference type="HOGENOM" id="CLU_010403_0_0_6"/>
<feature type="transmembrane region" description="Helical" evidence="1">
    <location>
        <begin position="12"/>
        <end position="37"/>
    </location>
</feature>
<dbReference type="SUPFAM" id="SSF53850">
    <property type="entry name" value="Periplasmic binding protein-like II"/>
    <property type="match status" value="1"/>
</dbReference>
<dbReference type="SMART" id="SM00062">
    <property type="entry name" value="PBPb"/>
    <property type="match status" value="1"/>
</dbReference>
<dbReference type="InterPro" id="IPR001638">
    <property type="entry name" value="Solute-binding_3/MltF_N"/>
</dbReference>
<dbReference type="Gene3D" id="3.40.190.10">
    <property type="entry name" value="Periplasmic binding protein-like II"/>
    <property type="match status" value="2"/>
</dbReference>
<dbReference type="Pfam" id="PF00497">
    <property type="entry name" value="SBP_bac_3"/>
    <property type="match status" value="1"/>
</dbReference>
<feature type="domain" description="HD-GYP" evidence="2">
    <location>
        <begin position="835"/>
        <end position="1042"/>
    </location>
</feature>
<dbReference type="KEGG" id="awd:AWOD_II_0389"/>
<dbReference type="AlphaFoldDB" id="A0A090I5Z2"/>
<dbReference type="OrthoDB" id="9764808at2"/>